<feature type="compositionally biased region" description="Low complexity" evidence="1">
    <location>
        <begin position="1257"/>
        <end position="1268"/>
    </location>
</feature>
<accession>A0A182LUE0</accession>
<dbReference type="GO" id="GO:0031114">
    <property type="term" value="P:regulation of microtubule depolymerization"/>
    <property type="evidence" value="ECO:0007669"/>
    <property type="project" value="TreeGrafter"/>
</dbReference>
<dbReference type="GO" id="GO:0005874">
    <property type="term" value="C:microtubule"/>
    <property type="evidence" value="ECO:0007669"/>
    <property type="project" value="InterPro"/>
</dbReference>
<feature type="region of interest" description="Disordered" evidence="1">
    <location>
        <begin position="2012"/>
        <end position="2042"/>
    </location>
</feature>
<evidence type="ECO:0000313" key="4">
    <source>
        <dbReference type="EnsemblMetazoa" id="ACUA002207-PA"/>
    </source>
</evidence>
<feature type="compositionally biased region" description="Basic and acidic residues" evidence="1">
    <location>
        <begin position="1272"/>
        <end position="1333"/>
    </location>
</feature>
<protein>
    <recommendedName>
        <fullName evidence="6">Microtubule-associated protein futsch</fullName>
    </recommendedName>
</protein>
<dbReference type="GO" id="GO:0008017">
    <property type="term" value="F:microtubule binding"/>
    <property type="evidence" value="ECO:0007669"/>
    <property type="project" value="InterPro"/>
</dbReference>
<feature type="compositionally biased region" description="Polar residues" evidence="1">
    <location>
        <begin position="2122"/>
        <end position="2132"/>
    </location>
</feature>
<feature type="compositionally biased region" description="Basic and acidic residues" evidence="1">
    <location>
        <begin position="1037"/>
        <end position="1071"/>
    </location>
</feature>
<sequence>MPRKANGFPSCERLIQYASENLVTEILIHPQVNTFIQCIRNLLSSFTRHRHIIHTGYTFSGNGSWILQDGTFSVMDFMEAFQEHEVQRVLRAYPDTITMDIHCAPVGQWHTIQEKSFSRLCRVRLNPVDVLSSGSEKLNGFVAYLASMIIPTEISELLESSDVVGNIRFSHPTLYVFPGGQGDAALFGINGFNMLVDGGFSRKSCFWDFVRHLDRLDAVLMTRINNTNIKGISSVVERKSEAHVYPQIGHFFCNIPERKGLPSPDGDKDRDPLLVDILQEGHQIVTNLKSLNLKAQNCYRDVEPINLYHKVGHGTLDMYVISPSRDSREVKDFIARWAAADQRLFTKETKDGKDFAFPLQNLISICALLVWTPANPEDNITRILFPGSAPEYKILEGLEKMKNVEFMRQPVCPVKSITANLSTPVLVTKKSLKSASTDRIISDALHSSKAKDNKLIDNKMRMMAADNKLAADGMDSSADENKMEKQLSKPPGSTTVASAKIESKPKAIRSGKPMAMSEKKLDNKKLEQQDEKKDSISDVSSDKEDVLSTDKSKPLAVDSEKSLDEAPDAPDADKKEETDSPKPDLEAKEKKKDDAVSPAGADTGGIMTKATRKPPASSRTVTSSTARSKVDTASKVSKPSADRKPAVKKQTEANKSSPTTPKKTSSIESKLTNGSATKAEQAEDIKKAVSKTTTASKSMIGTKPGKSSPKATPAKSAKDENNRKVLEARQRPTMAAKRDARKELDKKEAVPSKQTERKPISRRPKGTGMTSSTAATAGGSPVKARKVLKSEKDAVIRKAKLDKNGTTDSSLVSTPSADEAGVPVTKRPLGIASSDVTPGDSDTLEAIKKQQQLAELKEEQEAVREIEAVFNRDSAAQKALKHRELALTEEHREVQDSATEPEEEEEYLIIEKEEQYTEDSINEPESSATKEEEIQKHQRDSQESEKRKRDSLEEEKEEKADAVKSVDQTVAAAAVTEGEKADDDLPPQEEDVVQASAPAEEDLDDQERELQEKLSPKHKQELEEEVQDIIASAKEIAKSKMETSMDGLKTEEISSISPDEKMSSTKKTSDTRDEEQELPIGHPKDHIDPPHHESHHEERVSATVESGATTTAPTLPEDERIPLDEIKEDLVIEEKHVKEETKEIEVTSSAVAVAAAATIPTDQPAGPVDSTEVIATAAAPLPTVYEPLERPMPAKMQFSAQQAHMRDVVKTPDEVADLPVHEEADLEEDYGEDKDKDSKEDEDKDRDTKEKPEEEPVVAVSTTTVASTMAPKETDATQLEKTDDERHVVDKSVESDKPCDTAKKATEVMEVFEKVEKDTRLDKPPKSDAHEAAEQDASNAMLMDDAILRDLESQIIPVDEKHDSAVQVQQQHQVKQESKIPVEETGLHGEDDDDETNKVPVEEELIVAQKVVPKVPQPPQTVTSVLEEIWQSPSKAEEKLEELKHLIEDKAKDTVSDLVAIKDTMVKTVAERKEEIVGTVMEEIKDTDSKVKDIIVDAGKEVEQMTVQAAGEIVKDLTDKADTVLDNLQAKTKQVDDQLKANAAMLDDKVDAFVQEVSQVATKVDESLITIAAEKRELEKLTKDLKQDVVSQLDNAKQQVAEDIAKEVEKVQDKAKTGISSFFGSITEGIKSGIEKMADKVEHKIKDKTDQVEVKLQQVTEKIDSLQMERESEAASVTQQESAQGYDRFGGPYERSFTQELRETHITTVDSPVTDGDKLSMELKSMVNIPHDIDEDKELEELEANKNLGTFVIEDIKYSAFEDANLREIKEEEEEDRVSPPQGASEKLGPSVGVMPPRARTPEDVAKIVANVAEVLKSDKDLEEIIPGFDPQELERKLSQGAAREEDVGTVQRMLVTASSEDGGEETVICADGTITFSKSATPEPIQGSGTTTPEIKVQEECEEEEDEPEKSAELHGLTLTKDATETKQTVDEKSSPASSGKSSPDLKTSPTSIEEKDKHELPEKLVQLETAKPKAQEETVSILSDIRKESLADHQTYDQIDDTRRESAISTFSERDYTKDESSFVDERDSSRAHSISSHISDLKEDPADLKSVADFLKETEKEQDQVFVDTDDKAKELSSPESITSQKTVSEKEPPSMDALKETTAGKLTESTKLSEEVTTKQPVTQTTAQEADHQTKQSIEAEVYSRPDSPASIGDVSHQATSLQQDKEKEVEEQIIPTRYKLKESASLDLAEEQQETAEFSRPESPDSAEETSRPASAADKEQS</sequence>
<dbReference type="GO" id="GO:0005875">
    <property type="term" value="C:microtubule associated complex"/>
    <property type="evidence" value="ECO:0007669"/>
    <property type="project" value="TreeGrafter"/>
</dbReference>
<dbReference type="InterPro" id="IPR056617">
    <property type="entry name" value="MAP1B/S_N"/>
</dbReference>
<dbReference type="Pfam" id="PF25281">
    <property type="entry name" value="MBL_MAP1B"/>
    <property type="match status" value="1"/>
</dbReference>
<feature type="compositionally biased region" description="Acidic residues" evidence="1">
    <location>
        <begin position="980"/>
        <end position="992"/>
    </location>
</feature>
<feature type="compositionally biased region" description="Polar residues" evidence="1">
    <location>
        <begin position="806"/>
        <end position="816"/>
    </location>
</feature>
<feature type="compositionally biased region" description="Basic and acidic residues" evidence="1">
    <location>
        <begin position="1082"/>
        <end position="1100"/>
    </location>
</feature>
<feature type="compositionally biased region" description="Acidic residues" evidence="1">
    <location>
        <begin position="899"/>
        <end position="908"/>
    </location>
</feature>
<dbReference type="GO" id="GO:0005829">
    <property type="term" value="C:cytosol"/>
    <property type="evidence" value="ECO:0007669"/>
    <property type="project" value="TreeGrafter"/>
</dbReference>
<dbReference type="Proteomes" id="UP000075883">
    <property type="component" value="Unassembled WGS sequence"/>
</dbReference>
<feature type="compositionally biased region" description="Basic and acidic residues" evidence="1">
    <location>
        <begin position="716"/>
        <end position="759"/>
    </location>
</feature>
<dbReference type="Pfam" id="PF23415">
    <property type="entry name" value="MAPB1_N"/>
    <property type="match status" value="1"/>
</dbReference>
<dbReference type="GO" id="GO:0000226">
    <property type="term" value="P:microtubule cytoskeleton organization"/>
    <property type="evidence" value="ECO:0007669"/>
    <property type="project" value="InterPro"/>
</dbReference>
<dbReference type="PANTHER" id="PTHR13843">
    <property type="entry name" value="MICROTUBULE-ASSOCIATED PROTEIN"/>
    <property type="match status" value="1"/>
</dbReference>
<dbReference type="GO" id="GO:0043025">
    <property type="term" value="C:neuronal cell body"/>
    <property type="evidence" value="ECO:0007669"/>
    <property type="project" value="TreeGrafter"/>
</dbReference>
<feature type="region of interest" description="Disordered" evidence="1">
    <location>
        <begin position="473"/>
        <end position="841"/>
    </location>
</feature>
<evidence type="ECO:0000313" key="5">
    <source>
        <dbReference type="Proteomes" id="UP000075883"/>
    </source>
</evidence>
<dbReference type="InterPro" id="IPR026074">
    <property type="entry name" value="MAP1"/>
</dbReference>
<feature type="compositionally biased region" description="Basic and acidic residues" evidence="1">
    <location>
        <begin position="882"/>
        <end position="895"/>
    </location>
</feature>
<dbReference type="PANTHER" id="PTHR13843:SF12">
    <property type="entry name" value="ATPASE F1_V1_A1 COMPLEX ALPHA_BETA SUBUNIT NUCLEOTIDE-BINDING DOMAIN-CONTAINING PROTEIN"/>
    <property type="match status" value="1"/>
</dbReference>
<evidence type="ECO:0000256" key="1">
    <source>
        <dbReference type="SAM" id="MobiDB-lite"/>
    </source>
</evidence>
<feature type="compositionally biased region" description="Low complexity" evidence="1">
    <location>
        <begin position="766"/>
        <end position="780"/>
    </location>
</feature>
<organism evidence="4 5">
    <name type="scientific">Anopheles culicifacies</name>
    <dbReference type="NCBI Taxonomy" id="139723"/>
    <lineage>
        <taxon>Eukaryota</taxon>
        <taxon>Metazoa</taxon>
        <taxon>Ecdysozoa</taxon>
        <taxon>Arthropoda</taxon>
        <taxon>Hexapoda</taxon>
        <taxon>Insecta</taxon>
        <taxon>Pterygota</taxon>
        <taxon>Neoptera</taxon>
        <taxon>Endopterygota</taxon>
        <taxon>Diptera</taxon>
        <taxon>Nematocera</taxon>
        <taxon>Culicoidea</taxon>
        <taxon>Culicidae</taxon>
        <taxon>Anophelinae</taxon>
        <taxon>Anopheles</taxon>
        <taxon>culicifacies species complex</taxon>
    </lineage>
</organism>
<feature type="compositionally biased region" description="Basic and acidic residues" evidence="1">
    <location>
        <begin position="1233"/>
        <end position="1254"/>
    </location>
</feature>
<reference evidence="4" key="2">
    <citation type="submission" date="2020-05" db="UniProtKB">
        <authorList>
            <consortium name="EnsemblMetazoa"/>
        </authorList>
    </citation>
    <scope>IDENTIFICATION</scope>
    <source>
        <strain evidence="4">A-37</strain>
    </source>
</reference>
<feature type="compositionally biased region" description="Polar residues" evidence="1">
    <location>
        <begin position="2081"/>
        <end position="2090"/>
    </location>
</feature>
<feature type="region of interest" description="Disordered" evidence="1">
    <location>
        <begin position="1667"/>
        <end position="1693"/>
    </location>
</feature>
<feature type="compositionally biased region" description="Basic and acidic residues" evidence="1">
    <location>
        <begin position="1008"/>
        <end position="1021"/>
    </location>
</feature>
<feature type="compositionally biased region" description="Basic and acidic residues" evidence="1">
    <location>
        <begin position="571"/>
        <end position="595"/>
    </location>
</feature>
<dbReference type="GO" id="GO:0016358">
    <property type="term" value="P:dendrite development"/>
    <property type="evidence" value="ECO:0007669"/>
    <property type="project" value="TreeGrafter"/>
</dbReference>
<feature type="compositionally biased region" description="Polar residues" evidence="1">
    <location>
        <begin position="667"/>
        <end position="678"/>
    </location>
</feature>
<dbReference type="GO" id="GO:0007409">
    <property type="term" value="P:axonogenesis"/>
    <property type="evidence" value="ECO:0007669"/>
    <property type="project" value="TreeGrafter"/>
</dbReference>
<feature type="compositionally biased region" description="Basic and acidic residues" evidence="1">
    <location>
        <begin position="1923"/>
        <end position="1935"/>
    </location>
</feature>
<proteinExistence type="predicted"/>
<feature type="compositionally biased region" description="Basic and acidic residues" evidence="1">
    <location>
        <begin position="788"/>
        <end position="805"/>
    </location>
</feature>
<reference evidence="5" key="1">
    <citation type="submission" date="2013-09" db="EMBL/GenBank/DDBJ databases">
        <title>The Genome Sequence of Anopheles culicifacies species A.</title>
        <authorList>
            <consortium name="The Broad Institute Genomics Platform"/>
            <person name="Neafsey D.E."/>
            <person name="Besansky N."/>
            <person name="Howell P."/>
            <person name="Walton C."/>
            <person name="Young S.K."/>
            <person name="Zeng Q."/>
            <person name="Gargeya S."/>
            <person name="Fitzgerald M."/>
            <person name="Haas B."/>
            <person name="Abouelleil A."/>
            <person name="Allen A.W."/>
            <person name="Alvarado L."/>
            <person name="Arachchi H.M."/>
            <person name="Berlin A.M."/>
            <person name="Chapman S.B."/>
            <person name="Gainer-Dewar J."/>
            <person name="Goldberg J."/>
            <person name="Griggs A."/>
            <person name="Gujja S."/>
            <person name="Hansen M."/>
            <person name="Howarth C."/>
            <person name="Imamovic A."/>
            <person name="Ireland A."/>
            <person name="Larimer J."/>
            <person name="McCowan C."/>
            <person name="Murphy C."/>
            <person name="Pearson M."/>
            <person name="Poon T.W."/>
            <person name="Priest M."/>
            <person name="Roberts A."/>
            <person name="Saif S."/>
            <person name="Shea T."/>
            <person name="Sisk P."/>
            <person name="Sykes S."/>
            <person name="Wortman J."/>
            <person name="Nusbaum C."/>
            <person name="Birren B."/>
        </authorList>
    </citation>
    <scope>NUCLEOTIDE SEQUENCE [LARGE SCALE GENOMIC DNA]</scope>
    <source>
        <strain evidence="5">A-37</strain>
    </source>
</reference>
<feature type="compositionally biased region" description="Basic and acidic residues" evidence="1">
    <location>
        <begin position="1204"/>
        <end position="1223"/>
    </location>
</feature>
<dbReference type="EMBL" id="AXCM01010503">
    <property type="status" value="NOT_ANNOTATED_CDS"/>
    <property type="molecule type" value="Genomic_DNA"/>
</dbReference>
<dbReference type="GO" id="GO:0003779">
    <property type="term" value="F:actin binding"/>
    <property type="evidence" value="ECO:0007669"/>
    <property type="project" value="TreeGrafter"/>
</dbReference>
<feature type="compositionally biased region" description="Basic and acidic residues" evidence="1">
    <location>
        <begin position="517"/>
        <end position="564"/>
    </location>
</feature>
<evidence type="ECO:0000259" key="3">
    <source>
        <dbReference type="Pfam" id="PF25281"/>
    </source>
</evidence>
<feature type="compositionally biased region" description="Low complexity" evidence="1">
    <location>
        <begin position="616"/>
        <end position="627"/>
    </location>
</feature>
<feature type="region of interest" description="Disordered" evidence="1">
    <location>
        <begin position="1037"/>
        <end position="1122"/>
    </location>
</feature>
<feature type="region of interest" description="Disordered" evidence="1">
    <location>
        <begin position="871"/>
        <end position="1024"/>
    </location>
</feature>
<feature type="compositionally biased region" description="Low complexity" evidence="1">
    <location>
        <begin position="655"/>
        <end position="666"/>
    </location>
</feature>
<feature type="compositionally biased region" description="Basic and acidic residues" evidence="1">
    <location>
        <begin position="928"/>
        <end position="964"/>
    </location>
</feature>
<evidence type="ECO:0008006" key="6">
    <source>
        <dbReference type="Google" id="ProtNLM"/>
    </source>
</evidence>
<dbReference type="InterPro" id="IPR057480">
    <property type="entry name" value="MAP1A/B/S-like_MBL"/>
</dbReference>
<dbReference type="EnsemblMetazoa" id="ACUA002207-RA">
    <property type="protein sequence ID" value="ACUA002207-PA"/>
    <property type="gene ID" value="ACUA002207"/>
</dbReference>
<feature type="compositionally biased region" description="Basic and acidic residues" evidence="1">
    <location>
        <begin position="2012"/>
        <end position="2033"/>
    </location>
</feature>
<evidence type="ECO:0000259" key="2">
    <source>
        <dbReference type="Pfam" id="PF23415"/>
    </source>
</evidence>
<keyword evidence="5" id="KW-1185">Reference proteome</keyword>
<feature type="region of interest" description="Disordered" evidence="1">
    <location>
        <begin position="1768"/>
        <end position="1800"/>
    </location>
</feature>
<name>A0A182LUE0_9DIPT</name>
<feature type="compositionally biased region" description="Polar residues" evidence="1">
    <location>
        <begin position="1103"/>
        <end position="1113"/>
    </location>
</feature>
<feature type="compositionally biased region" description="Basic and acidic residues" evidence="1">
    <location>
        <begin position="640"/>
        <end position="652"/>
    </location>
</feature>
<feature type="compositionally biased region" description="Basic and acidic residues" evidence="1">
    <location>
        <begin position="1954"/>
        <end position="1964"/>
    </location>
</feature>
<dbReference type="STRING" id="139723.A0A182LUE0"/>
<feature type="compositionally biased region" description="Basic and acidic residues" evidence="1">
    <location>
        <begin position="2091"/>
        <end position="2103"/>
    </location>
</feature>
<feature type="compositionally biased region" description="Basic and acidic residues" evidence="1">
    <location>
        <begin position="2062"/>
        <end position="2080"/>
    </location>
</feature>
<feature type="region of interest" description="Disordered" evidence="1">
    <location>
        <begin position="1875"/>
        <end position="1978"/>
    </location>
</feature>
<dbReference type="GO" id="GO:0045202">
    <property type="term" value="C:synapse"/>
    <property type="evidence" value="ECO:0007669"/>
    <property type="project" value="TreeGrafter"/>
</dbReference>
<dbReference type="GO" id="GO:0030425">
    <property type="term" value="C:dendrite"/>
    <property type="evidence" value="ECO:0007669"/>
    <property type="project" value="TreeGrafter"/>
</dbReference>
<feature type="compositionally biased region" description="Basic and acidic residues" evidence="1">
    <location>
        <begin position="1374"/>
        <end position="1389"/>
    </location>
</feature>
<feature type="region of interest" description="Disordered" evidence="1">
    <location>
        <begin position="2062"/>
        <end position="2227"/>
    </location>
</feature>
<feature type="region of interest" description="Disordered" evidence="1">
    <location>
        <begin position="1195"/>
        <end position="1345"/>
    </location>
</feature>
<feature type="region of interest" description="Disordered" evidence="1">
    <location>
        <begin position="1362"/>
        <end position="1398"/>
    </location>
</feature>
<feature type="domain" description="Microtubule-associated protein 1B/S N-terminal" evidence="2">
    <location>
        <begin position="12"/>
        <end position="146"/>
    </location>
</feature>
<dbReference type="VEuPathDB" id="VectorBase:ACUA002207"/>
<feature type="domain" description="Microtubule-associated protein 1A/B/S-like MBL-like" evidence="3">
    <location>
        <begin position="155"/>
        <end position="418"/>
    </location>
</feature>